<dbReference type="PANTHER" id="PTHR42852">
    <property type="entry name" value="THIOL:DISULFIDE INTERCHANGE PROTEIN DSBE"/>
    <property type="match status" value="1"/>
</dbReference>
<dbReference type="PROSITE" id="PS51352">
    <property type="entry name" value="THIOREDOXIN_2"/>
    <property type="match status" value="1"/>
</dbReference>
<keyword evidence="3" id="KW-1015">Disulfide bond</keyword>
<feature type="domain" description="Thioredoxin" evidence="6">
    <location>
        <begin position="255"/>
        <end position="391"/>
    </location>
</feature>
<dbReference type="PROSITE" id="PS00194">
    <property type="entry name" value="THIOREDOXIN_1"/>
    <property type="match status" value="1"/>
</dbReference>
<dbReference type="GO" id="GO:0030313">
    <property type="term" value="C:cell envelope"/>
    <property type="evidence" value="ECO:0007669"/>
    <property type="project" value="UniProtKB-SubCell"/>
</dbReference>
<evidence type="ECO:0000256" key="5">
    <source>
        <dbReference type="SAM" id="SignalP"/>
    </source>
</evidence>
<dbReference type="OrthoDB" id="9794348at2"/>
<comment type="caution">
    <text evidence="7">The sequence shown here is derived from an EMBL/GenBank/DDBJ whole genome shotgun (WGS) entry which is preliminary data.</text>
</comment>
<dbReference type="RefSeq" id="WP_045027102.1">
    <property type="nucleotide sequence ID" value="NZ_JRHC01000001.1"/>
</dbReference>
<comment type="subcellular location">
    <subcellularLocation>
        <location evidence="1">Cell envelope</location>
    </subcellularLocation>
</comment>
<accession>A0A0D8JH38</accession>
<dbReference type="AlphaFoldDB" id="A0A0D8JH38"/>
<dbReference type="Pfam" id="PF00578">
    <property type="entry name" value="AhpC-TSA"/>
    <property type="match status" value="1"/>
</dbReference>
<dbReference type="EMBL" id="JRHC01000001">
    <property type="protein sequence ID" value="KJF45178.1"/>
    <property type="molecule type" value="Genomic_DNA"/>
</dbReference>
<dbReference type="InterPro" id="IPR013766">
    <property type="entry name" value="Thioredoxin_domain"/>
</dbReference>
<dbReference type="InterPro" id="IPR025380">
    <property type="entry name" value="DUF4369"/>
</dbReference>
<dbReference type="Proteomes" id="UP000032544">
    <property type="component" value="Unassembled WGS sequence"/>
</dbReference>
<keyword evidence="8" id="KW-1185">Reference proteome</keyword>
<dbReference type="GO" id="GO:0016209">
    <property type="term" value="F:antioxidant activity"/>
    <property type="evidence" value="ECO:0007669"/>
    <property type="project" value="InterPro"/>
</dbReference>
<dbReference type="Pfam" id="PF14289">
    <property type="entry name" value="DUF4369"/>
    <property type="match status" value="1"/>
</dbReference>
<dbReference type="PROSITE" id="PS51257">
    <property type="entry name" value="PROKAR_LIPOPROTEIN"/>
    <property type="match status" value="1"/>
</dbReference>
<name>A0A0D8JH38_9BACT</name>
<sequence length="391" mass="44156">MKNLMVKVAYILLIALFVSCQQSDTGYKLNGELTGAEDGTKIALVPYAMYDIKPEAETIIESGEFSFIGEVPEPREYYLVLGNKEDYYRIMIENASIKVKGKVVKRPGRDGVSETSGFSEIEVTGSKSNDYLYSQLAVRDELDKTYQALHKDFADVQALLAKASASRNQAMIDSVMSLPRYIEFREADKNFIATVEQRFNYVFDANKETYWGPLMMLNLYAYLTPDARPAFENMSIEARESYYGKMVAEDLYPANRAGETVPEFTTVDADGNKVSLNDLIKDKKVILIDFWASWCAPCRKELPNVKANYEKYAAKGFEVIGLSIDTNPKAWEKAVTDENLEWPNFNDLDISALYKVKSVPTTYLIDNKGQLIAEDVRGEELGKKLEELLGN</sequence>
<evidence type="ECO:0000259" key="6">
    <source>
        <dbReference type="PROSITE" id="PS51352"/>
    </source>
</evidence>
<dbReference type="GO" id="GO:0016491">
    <property type="term" value="F:oxidoreductase activity"/>
    <property type="evidence" value="ECO:0007669"/>
    <property type="project" value="InterPro"/>
</dbReference>
<proteinExistence type="predicted"/>
<feature type="chain" id="PRO_5002331397" description="Thioredoxin domain-containing protein" evidence="5">
    <location>
        <begin position="24"/>
        <end position="391"/>
    </location>
</feature>
<dbReference type="InterPro" id="IPR017937">
    <property type="entry name" value="Thioredoxin_CS"/>
</dbReference>
<dbReference type="SUPFAM" id="SSF52833">
    <property type="entry name" value="Thioredoxin-like"/>
    <property type="match status" value="1"/>
</dbReference>
<dbReference type="InterPro" id="IPR000866">
    <property type="entry name" value="AhpC/TSA"/>
</dbReference>
<keyword evidence="4" id="KW-0676">Redox-active center</keyword>
<evidence type="ECO:0000313" key="8">
    <source>
        <dbReference type="Proteomes" id="UP000032544"/>
    </source>
</evidence>
<evidence type="ECO:0000256" key="2">
    <source>
        <dbReference type="ARBA" id="ARBA00022748"/>
    </source>
</evidence>
<evidence type="ECO:0000313" key="7">
    <source>
        <dbReference type="EMBL" id="KJF45178.1"/>
    </source>
</evidence>
<feature type="signal peptide" evidence="5">
    <location>
        <begin position="1"/>
        <end position="23"/>
    </location>
</feature>
<protein>
    <recommendedName>
        <fullName evidence="6">Thioredoxin domain-containing protein</fullName>
    </recommendedName>
</protein>
<evidence type="ECO:0000256" key="3">
    <source>
        <dbReference type="ARBA" id="ARBA00023157"/>
    </source>
</evidence>
<dbReference type="PANTHER" id="PTHR42852:SF6">
    <property type="entry name" value="THIOL:DISULFIDE INTERCHANGE PROTEIN DSBE"/>
    <property type="match status" value="1"/>
</dbReference>
<keyword evidence="5" id="KW-0732">Signal</keyword>
<organism evidence="7 8">
    <name type="scientific">Draconibacterium sediminis</name>
    <dbReference type="NCBI Taxonomy" id="1544798"/>
    <lineage>
        <taxon>Bacteria</taxon>
        <taxon>Pseudomonadati</taxon>
        <taxon>Bacteroidota</taxon>
        <taxon>Bacteroidia</taxon>
        <taxon>Marinilabiliales</taxon>
        <taxon>Prolixibacteraceae</taxon>
        <taxon>Draconibacterium</taxon>
    </lineage>
</organism>
<dbReference type="STRING" id="1544798.LH29_07210"/>
<dbReference type="InterPro" id="IPR050553">
    <property type="entry name" value="Thioredoxin_ResA/DsbE_sf"/>
</dbReference>
<dbReference type="InterPro" id="IPR036249">
    <property type="entry name" value="Thioredoxin-like_sf"/>
</dbReference>
<evidence type="ECO:0000256" key="4">
    <source>
        <dbReference type="ARBA" id="ARBA00023284"/>
    </source>
</evidence>
<dbReference type="CDD" id="cd02966">
    <property type="entry name" value="TlpA_like_family"/>
    <property type="match status" value="1"/>
</dbReference>
<keyword evidence="2" id="KW-0201">Cytochrome c-type biogenesis</keyword>
<reference evidence="7 8" key="1">
    <citation type="submission" date="2014-09" db="EMBL/GenBank/DDBJ databases">
        <title>Draft Genome Sequence of Draconibacterium sp. JN14CK-3.</title>
        <authorList>
            <person name="Dong C."/>
            <person name="Lai Q."/>
            <person name="Shao Z."/>
        </authorList>
    </citation>
    <scope>NUCLEOTIDE SEQUENCE [LARGE SCALE GENOMIC DNA]</scope>
    <source>
        <strain evidence="7 8">JN14CK-3</strain>
    </source>
</reference>
<dbReference type="GO" id="GO:0017004">
    <property type="term" value="P:cytochrome complex assembly"/>
    <property type="evidence" value="ECO:0007669"/>
    <property type="project" value="UniProtKB-KW"/>
</dbReference>
<evidence type="ECO:0000256" key="1">
    <source>
        <dbReference type="ARBA" id="ARBA00004196"/>
    </source>
</evidence>
<dbReference type="Gene3D" id="3.40.30.10">
    <property type="entry name" value="Glutaredoxin"/>
    <property type="match status" value="1"/>
</dbReference>
<gene>
    <name evidence="7" type="ORF">LH29_07210</name>
</gene>